<evidence type="ECO:0000256" key="5">
    <source>
        <dbReference type="SAM" id="SignalP"/>
    </source>
</evidence>
<sequence>MNRAALLFAALLCACSPQRTAETPGPAAEGAVLRLATEGANAPFNFYQGEQLTGFEVELGNALAQQMGMRAEWTAQPFESLLIGLEGQRYDLVIASHGVTEERAKAVDFTDPHYCTGGIIVTRSGGPGTAAELAGKTVAVQVGTTYLQAVQDLPGVGEVRSLPKDTDALQNLISGRADAWVSDRFVAAGAREAQPQARLETGDLLFQEKIAMAVAKGNDSLRERVNTALAELEENGTYARLSQQYFGEDIRCD</sequence>
<evidence type="ECO:0000256" key="3">
    <source>
        <dbReference type="ARBA" id="ARBA00022729"/>
    </source>
</evidence>
<dbReference type="InterPro" id="IPR001638">
    <property type="entry name" value="Solute-binding_3/MltF_N"/>
</dbReference>
<accession>A0A841I1D3</accession>
<evidence type="ECO:0000256" key="1">
    <source>
        <dbReference type="ARBA" id="ARBA00004196"/>
    </source>
</evidence>
<evidence type="ECO:0000259" key="6">
    <source>
        <dbReference type="SMART" id="SM00062"/>
    </source>
</evidence>
<dbReference type="AlphaFoldDB" id="A0A841I1D3"/>
<evidence type="ECO:0000313" key="8">
    <source>
        <dbReference type="Proteomes" id="UP000569951"/>
    </source>
</evidence>
<dbReference type="GO" id="GO:0030313">
    <property type="term" value="C:cell envelope"/>
    <property type="evidence" value="ECO:0007669"/>
    <property type="project" value="UniProtKB-SubCell"/>
</dbReference>
<name>A0A841I1D3_9DEIO</name>
<evidence type="ECO:0000256" key="2">
    <source>
        <dbReference type="ARBA" id="ARBA00010333"/>
    </source>
</evidence>
<dbReference type="SMART" id="SM00062">
    <property type="entry name" value="PBPb"/>
    <property type="match status" value="1"/>
</dbReference>
<proteinExistence type="inferred from homology"/>
<feature type="signal peptide" evidence="5">
    <location>
        <begin position="1"/>
        <end position="21"/>
    </location>
</feature>
<keyword evidence="8" id="KW-1185">Reference proteome</keyword>
<dbReference type="Gene3D" id="3.40.190.10">
    <property type="entry name" value="Periplasmic binding protein-like II"/>
    <property type="match status" value="2"/>
</dbReference>
<dbReference type="PROSITE" id="PS01039">
    <property type="entry name" value="SBP_BACTERIAL_3"/>
    <property type="match status" value="1"/>
</dbReference>
<keyword evidence="3 5" id="KW-0732">Signal</keyword>
<dbReference type="PANTHER" id="PTHR35936:SF19">
    <property type="entry name" value="AMINO-ACID-BINDING PROTEIN YXEM-RELATED"/>
    <property type="match status" value="1"/>
</dbReference>
<comment type="subcellular location">
    <subcellularLocation>
        <location evidence="1">Cell envelope</location>
    </subcellularLocation>
</comment>
<gene>
    <name evidence="7" type="ORF">HNR42_002321</name>
</gene>
<comment type="caution">
    <text evidence="7">The sequence shown here is derived from an EMBL/GenBank/DDBJ whole genome shotgun (WGS) entry which is preliminary data.</text>
</comment>
<dbReference type="RefSeq" id="WP_183987637.1">
    <property type="nucleotide sequence ID" value="NZ_JACHHG010000008.1"/>
</dbReference>
<dbReference type="EMBL" id="JACHHG010000008">
    <property type="protein sequence ID" value="MBB6098886.1"/>
    <property type="molecule type" value="Genomic_DNA"/>
</dbReference>
<dbReference type="Proteomes" id="UP000569951">
    <property type="component" value="Unassembled WGS sequence"/>
</dbReference>
<dbReference type="PROSITE" id="PS51257">
    <property type="entry name" value="PROKAR_LIPOPROTEIN"/>
    <property type="match status" value="1"/>
</dbReference>
<dbReference type="SUPFAM" id="SSF53850">
    <property type="entry name" value="Periplasmic binding protein-like II"/>
    <property type="match status" value="1"/>
</dbReference>
<evidence type="ECO:0000256" key="4">
    <source>
        <dbReference type="RuleBase" id="RU003744"/>
    </source>
</evidence>
<dbReference type="InterPro" id="IPR018313">
    <property type="entry name" value="SBP_3_CS"/>
</dbReference>
<comment type="similarity">
    <text evidence="2 4">Belongs to the bacterial solute-binding protein 3 family.</text>
</comment>
<dbReference type="PANTHER" id="PTHR35936">
    <property type="entry name" value="MEMBRANE-BOUND LYTIC MUREIN TRANSGLYCOSYLASE F"/>
    <property type="match status" value="1"/>
</dbReference>
<protein>
    <submittedName>
        <fullName evidence="7">Polar amino acid transport system substrate-binding protein</fullName>
    </submittedName>
</protein>
<organism evidence="7 8">
    <name type="scientific">Deinobacterium chartae</name>
    <dbReference type="NCBI Taxonomy" id="521158"/>
    <lineage>
        <taxon>Bacteria</taxon>
        <taxon>Thermotogati</taxon>
        <taxon>Deinococcota</taxon>
        <taxon>Deinococci</taxon>
        <taxon>Deinococcales</taxon>
        <taxon>Deinococcaceae</taxon>
        <taxon>Deinobacterium</taxon>
    </lineage>
</organism>
<feature type="domain" description="Solute-binding protein family 3/N-terminal" evidence="6">
    <location>
        <begin position="32"/>
        <end position="249"/>
    </location>
</feature>
<evidence type="ECO:0000313" key="7">
    <source>
        <dbReference type="EMBL" id="MBB6098886.1"/>
    </source>
</evidence>
<reference evidence="7 8" key="1">
    <citation type="submission" date="2020-08" db="EMBL/GenBank/DDBJ databases">
        <title>Genomic Encyclopedia of Type Strains, Phase IV (KMG-IV): sequencing the most valuable type-strain genomes for metagenomic binning, comparative biology and taxonomic classification.</title>
        <authorList>
            <person name="Goeker M."/>
        </authorList>
    </citation>
    <scope>NUCLEOTIDE SEQUENCE [LARGE SCALE GENOMIC DNA]</scope>
    <source>
        <strain evidence="7 8">DSM 21458</strain>
    </source>
</reference>
<dbReference type="CDD" id="cd13530">
    <property type="entry name" value="PBP2_peptides_like"/>
    <property type="match status" value="1"/>
</dbReference>
<dbReference type="Pfam" id="PF00497">
    <property type="entry name" value="SBP_bac_3"/>
    <property type="match status" value="1"/>
</dbReference>
<feature type="chain" id="PRO_5032344616" evidence="5">
    <location>
        <begin position="22"/>
        <end position="253"/>
    </location>
</feature>